<protein>
    <submittedName>
        <fullName evidence="1">Uncharacterized protein</fullName>
    </submittedName>
</protein>
<evidence type="ECO:0000313" key="1">
    <source>
        <dbReference type="EMBL" id="TFK36591.1"/>
    </source>
</evidence>
<accession>A0A5C3M649</accession>
<reference evidence="1 2" key="1">
    <citation type="journal article" date="2019" name="Nat. Ecol. Evol.">
        <title>Megaphylogeny resolves global patterns of mushroom evolution.</title>
        <authorList>
            <person name="Varga T."/>
            <person name="Krizsan K."/>
            <person name="Foldi C."/>
            <person name="Dima B."/>
            <person name="Sanchez-Garcia M."/>
            <person name="Sanchez-Ramirez S."/>
            <person name="Szollosi G.J."/>
            <person name="Szarkandi J.G."/>
            <person name="Papp V."/>
            <person name="Albert L."/>
            <person name="Andreopoulos W."/>
            <person name="Angelini C."/>
            <person name="Antonin V."/>
            <person name="Barry K.W."/>
            <person name="Bougher N.L."/>
            <person name="Buchanan P."/>
            <person name="Buyck B."/>
            <person name="Bense V."/>
            <person name="Catcheside P."/>
            <person name="Chovatia M."/>
            <person name="Cooper J."/>
            <person name="Damon W."/>
            <person name="Desjardin D."/>
            <person name="Finy P."/>
            <person name="Geml J."/>
            <person name="Haridas S."/>
            <person name="Hughes K."/>
            <person name="Justo A."/>
            <person name="Karasinski D."/>
            <person name="Kautmanova I."/>
            <person name="Kiss B."/>
            <person name="Kocsube S."/>
            <person name="Kotiranta H."/>
            <person name="LaButti K.M."/>
            <person name="Lechner B.E."/>
            <person name="Liimatainen K."/>
            <person name="Lipzen A."/>
            <person name="Lukacs Z."/>
            <person name="Mihaltcheva S."/>
            <person name="Morgado L.N."/>
            <person name="Niskanen T."/>
            <person name="Noordeloos M.E."/>
            <person name="Ohm R.A."/>
            <person name="Ortiz-Santana B."/>
            <person name="Ovrebo C."/>
            <person name="Racz N."/>
            <person name="Riley R."/>
            <person name="Savchenko A."/>
            <person name="Shiryaev A."/>
            <person name="Soop K."/>
            <person name="Spirin V."/>
            <person name="Szebenyi C."/>
            <person name="Tomsovsky M."/>
            <person name="Tulloss R.E."/>
            <person name="Uehling J."/>
            <person name="Grigoriev I.V."/>
            <person name="Vagvolgyi C."/>
            <person name="Papp T."/>
            <person name="Martin F.M."/>
            <person name="Miettinen O."/>
            <person name="Hibbett D.S."/>
            <person name="Nagy L.G."/>
        </authorList>
    </citation>
    <scope>NUCLEOTIDE SEQUENCE [LARGE SCALE GENOMIC DNA]</scope>
    <source>
        <strain evidence="1 2">CBS 166.37</strain>
    </source>
</reference>
<organism evidence="1 2">
    <name type="scientific">Crucibulum laeve</name>
    <dbReference type="NCBI Taxonomy" id="68775"/>
    <lineage>
        <taxon>Eukaryota</taxon>
        <taxon>Fungi</taxon>
        <taxon>Dikarya</taxon>
        <taxon>Basidiomycota</taxon>
        <taxon>Agaricomycotina</taxon>
        <taxon>Agaricomycetes</taxon>
        <taxon>Agaricomycetidae</taxon>
        <taxon>Agaricales</taxon>
        <taxon>Agaricineae</taxon>
        <taxon>Nidulariaceae</taxon>
        <taxon>Crucibulum</taxon>
    </lineage>
</organism>
<name>A0A5C3M649_9AGAR</name>
<keyword evidence="2" id="KW-1185">Reference proteome</keyword>
<sequence>MSNDMVFYRPKKPCFLPSFSLAISSQLGASDPRHYRETCQYNPQFVSALTAPPIDFMKTIDLRSDNDSDYRFQYTVTGSQEKIEDLHEENVELDSVLDDDDDDVLDDFEEPNEWGVETEVQKHRWTGIVHFFIRLVPKHRLLWKKTSPVEKAPSDYLLDLSD</sequence>
<proteinExistence type="predicted"/>
<evidence type="ECO:0000313" key="2">
    <source>
        <dbReference type="Proteomes" id="UP000308652"/>
    </source>
</evidence>
<dbReference type="AlphaFoldDB" id="A0A5C3M649"/>
<dbReference type="EMBL" id="ML213613">
    <property type="protein sequence ID" value="TFK36591.1"/>
    <property type="molecule type" value="Genomic_DNA"/>
</dbReference>
<gene>
    <name evidence="1" type="ORF">BDQ12DRAFT_725055</name>
</gene>
<dbReference type="Proteomes" id="UP000308652">
    <property type="component" value="Unassembled WGS sequence"/>
</dbReference>